<accession>A0A0A9AQD8</accession>
<reference evidence="1" key="1">
    <citation type="submission" date="2014-09" db="EMBL/GenBank/DDBJ databases">
        <authorList>
            <person name="Magalhaes I.L.F."/>
            <person name="Oliveira U."/>
            <person name="Santos F.R."/>
            <person name="Vidigal T.H.D.A."/>
            <person name="Brescovit A.D."/>
            <person name="Santos A.J."/>
        </authorList>
    </citation>
    <scope>NUCLEOTIDE SEQUENCE</scope>
    <source>
        <tissue evidence="1">Shoot tissue taken approximately 20 cm above the soil surface</tissue>
    </source>
</reference>
<evidence type="ECO:0000313" key="1">
    <source>
        <dbReference type="EMBL" id="JAD51095.1"/>
    </source>
</evidence>
<organism evidence="1">
    <name type="scientific">Arundo donax</name>
    <name type="common">Giant reed</name>
    <name type="synonym">Donax arundinaceus</name>
    <dbReference type="NCBI Taxonomy" id="35708"/>
    <lineage>
        <taxon>Eukaryota</taxon>
        <taxon>Viridiplantae</taxon>
        <taxon>Streptophyta</taxon>
        <taxon>Embryophyta</taxon>
        <taxon>Tracheophyta</taxon>
        <taxon>Spermatophyta</taxon>
        <taxon>Magnoliopsida</taxon>
        <taxon>Liliopsida</taxon>
        <taxon>Poales</taxon>
        <taxon>Poaceae</taxon>
        <taxon>PACMAD clade</taxon>
        <taxon>Arundinoideae</taxon>
        <taxon>Arundineae</taxon>
        <taxon>Arundo</taxon>
    </lineage>
</organism>
<protein>
    <submittedName>
        <fullName evidence="1">Uncharacterized protein</fullName>
    </submittedName>
</protein>
<sequence length="53" mass="6182">MMSNLYCRPIYLFERVVRNNFSQHGRLDHPGWQGCITHPSPCHPSIIKNPCTE</sequence>
<proteinExistence type="predicted"/>
<dbReference type="AlphaFoldDB" id="A0A0A9AQD8"/>
<name>A0A0A9AQD8_ARUDO</name>
<dbReference type="EMBL" id="GBRH01246800">
    <property type="protein sequence ID" value="JAD51095.1"/>
    <property type="molecule type" value="Transcribed_RNA"/>
</dbReference>
<reference evidence="1" key="2">
    <citation type="journal article" date="2015" name="Data Brief">
        <title>Shoot transcriptome of the giant reed, Arundo donax.</title>
        <authorList>
            <person name="Barrero R.A."/>
            <person name="Guerrero F.D."/>
            <person name="Moolhuijzen P."/>
            <person name="Goolsby J.A."/>
            <person name="Tidwell J."/>
            <person name="Bellgard S.E."/>
            <person name="Bellgard M.I."/>
        </authorList>
    </citation>
    <scope>NUCLEOTIDE SEQUENCE</scope>
    <source>
        <tissue evidence="1">Shoot tissue taken approximately 20 cm above the soil surface</tissue>
    </source>
</reference>